<protein>
    <submittedName>
        <fullName evidence="2">Uncharacterized protein</fullName>
    </submittedName>
</protein>
<keyword evidence="3" id="KW-1185">Reference proteome</keyword>
<keyword evidence="1" id="KW-0472">Membrane</keyword>
<dbReference type="Pfam" id="PF11374">
    <property type="entry name" value="DUF3176"/>
    <property type="match status" value="1"/>
</dbReference>
<dbReference type="OrthoDB" id="5376804at2759"/>
<dbReference type="InterPro" id="IPR021514">
    <property type="entry name" value="DUF3176"/>
</dbReference>
<name>A0A6A5Q8T3_AMPQU</name>
<keyword evidence="1" id="KW-1133">Transmembrane helix</keyword>
<sequence length="543" mass="60683">MWDFEIFDKASRGPLGAALLLFRTKGRSLAALGALLIVLLLAIDTFFQQVVDLPERRVLQAGSSIPRVINYNPAYMMEFFQGYETQQYDSFMYPAVRPFFYGNGTQPVAFGNGTRPDIPLSCPTSTCTWPAYETLGVCSECTDASDLLEYRCVDTKIDWTTSYTGYVNEESGPSGMVCGYFYDPEDQRSILMSGYIANGTEGSQTPGEALLVRTFPFTELTQKLPISGGSIKFKHVRNPILDTLIVSSASTNDVYQSKPPVSQECVVSWCVKTIESTYESGHYTEQVKSTYQNTTTGWFPWESTKLIFPDGETVYFLIYNQSVVIDRHNSAPNASNSVIFDDIYTINNVTVSNVQMLFEFIFPSYFTDHGPSGKPMLRYKDIWNSAASFRELPFSPWQAPNNVTRHLERMATAMTNTMRSLPGMPMLDGAAYSKQVFVSIRWGWLSFPIVLLILTLVFLVATIIKTSSPGAAAIWKTSAMPALIYSLPKEAQGQLDHWGKGSGAPRKTRIKLLPDMGWRVSGHSYVSRSPRLASGERVPRGWI</sequence>
<feature type="transmembrane region" description="Helical" evidence="1">
    <location>
        <begin position="442"/>
        <end position="464"/>
    </location>
</feature>
<dbReference type="AlphaFoldDB" id="A0A6A5Q8T3"/>
<evidence type="ECO:0000313" key="3">
    <source>
        <dbReference type="Proteomes" id="UP000800096"/>
    </source>
</evidence>
<reference evidence="2" key="1">
    <citation type="journal article" date="2020" name="Stud. Mycol.">
        <title>101 Dothideomycetes genomes: a test case for predicting lifestyles and emergence of pathogens.</title>
        <authorList>
            <person name="Haridas S."/>
            <person name="Albert R."/>
            <person name="Binder M."/>
            <person name="Bloem J."/>
            <person name="Labutti K."/>
            <person name="Salamov A."/>
            <person name="Andreopoulos B."/>
            <person name="Baker S."/>
            <person name="Barry K."/>
            <person name="Bills G."/>
            <person name="Bluhm B."/>
            <person name="Cannon C."/>
            <person name="Castanera R."/>
            <person name="Culley D."/>
            <person name="Daum C."/>
            <person name="Ezra D."/>
            <person name="Gonzalez J."/>
            <person name="Henrissat B."/>
            <person name="Kuo A."/>
            <person name="Liang C."/>
            <person name="Lipzen A."/>
            <person name="Lutzoni F."/>
            <person name="Magnuson J."/>
            <person name="Mondo S."/>
            <person name="Nolan M."/>
            <person name="Ohm R."/>
            <person name="Pangilinan J."/>
            <person name="Park H.-J."/>
            <person name="Ramirez L."/>
            <person name="Alfaro M."/>
            <person name="Sun H."/>
            <person name="Tritt A."/>
            <person name="Yoshinaga Y."/>
            <person name="Zwiers L.-H."/>
            <person name="Turgeon B."/>
            <person name="Goodwin S."/>
            <person name="Spatafora J."/>
            <person name="Crous P."/>
            <person name="Grigoriev I."/>
        </authorList>
    </citation>
    <scope>NUCLEOTIDE SEQUENCE</scope>
    <source>
        <strain evidence="2">HMLAC05119</strain>
    </source>
</reference>
<dbReference type="PANTHER" id="PTHR35394">
    <property type="entry name" value="DUF3176 DOMAIN-CONTAINING PROTEIN"/>
    <property type="match status" value="1"/>
</dbReference>
<keyword evidence="1" id="KW-0812">Transmembrane</keyword>
<dbReference type="EMBL" id="ML979144">
    <property type="protein sequence ID" value="KAF1911260.1"/>
    <property type="molecule type" value="Genomic_DNA"/>
</dbReference>
<evidence type="ECO:0000256" key="1">
    <source>
        <dbReference type="SAM" id="Phobius"/>
    </source>
</evidence>
<dbReference type="PANTHER" id="PTHR35394:SF5">
    <property type="entry name" value="DUF3176 DOMAIN-CONTAINING PROTEIN"/>
    <property type="match status" value="1"/>
</dbReference>
<gene>
    <name evidence="2" type="ORF">BDU57DRAFT_524284</name>
</gene>
<organism evidence="2 3">
    <name type="scientific">Ampelomyces quisqualis</name>
    <name type="common">Powdery mildew agent</name>
    <dbReference type="NCBI Taxonomy" id="50730"/>
    <lineage>
        <taxon>Eukaryota</taxon>
        <taxon>Fungi</taxon>
        <taxon>Dikarya</taxon>
        <taxon>Ascomycota</taxon>
        <taxon>Pezizomycotina</taxon>
        <taxon>Dothideomycetes</taxon>
        <taxon>Pleosporomycetidae</taxon>
        <taxon>Pleosporales</taxon>
        <taxon>Pleosporineae</taxon>
        <taxon>Phaeosphaeriaceae</taxon>
        <taxon>Ampelomyces</taxon>
    </lineage>
</organism>
<feature type="transmembrane region" description="Helical" evidence="1">
    <location>
        <begin position="29"/>
        <end position="47"/>
    </location>
</feature>
<accession>A0A6A5Q8T3</accession>
<dbReference type="Proteomes" id="UP000800096">
    <property type="component" value="Unassembled WGS sequence"/>
</dbReference>
<evidence type="ECO:0000313" key="2">
    <source>
        <dbReference type="EMBL" id="KAF1911260.1"/>
    </source>
</evidence>
<proteinExistence type="predicted"/>